<feature type="transmembrane region" description="Helical" evidence="1">
    <location>
        <begin position="20"/>
        <end position="37"/>
    </location>
</feature>
<proteinExistence type="predicted"/>
<evidence type="ECO:0000313" key="2">
    <source>
        <dbReference type="EMBL" id="BAY80699.1"/>
    </source>
</evidence>
<dbReference type="EMBL" id="AP018227">
    <property type="protein sequence ID" value="BAY80699.1"/>
    <property type="molecule type" value="Genomic_DNA"/>
</dbReference>
<gene>
    <name evidence="2" type="ORF">NIES267_01560</name>
</gene>
<keyword evidence="1" id="KW-0812">Transmembrane</keyword>
<name>A0A1Z4LHP7_9CYAN</name>
<evidence type="ECO:0000256" key="1">
    <source>
        <dbReference type="SAM" id="Phobius"/>
    </source>
</evidence>
<dbReference type="Proteomes" id="UP000218418">
    <property type="component" value="Chromosome"/>
</dbReference>
<evidence type="ECO:0000313" key="3">
    <source>
        <dbReference type="Proteomes" id="UP000218418"/>
    </source>
</evidence>
<dbReference type="AlphaFoldDB" id="A0A1Z4LHP7"/>
<protein>
    <submittedName>
        <fullName evidence="2">Uncharacterized protein</fullName>
    </submittedName>
</protein>
<accession>A0A1Z4LHP7</accession>
<reference evidence="2 3" key="1">
    <citation type="submission" date="2017-06" db="EMBL/GenBank/DDBJ databases">
        <title>Genome sequencing of cyanobaciteial culture collection at National Institute for Environmental Studies (NIES).</title>
        <authorList>
            <person name="Hirose Y."/>
            <person name="Shimura Y."/>
            <person name="Fujisawa T."/>
            <person name="Nakamura Y."/>
            <person name="Kawachi M."/>
        </authorList>
    </citation>
    <scope>NUCLEOTIDE SEQUENCE [LARGE SCALE GENOMIC DNA]</scope>
    <source>
        <strain evidence="2 3">NIES-267</strain>
    </source>
</reference>
<sequence length="45" mass="5154">MSQRVWLLSSSSIPLKNLSIFKIWALIILLAGTYLYLKIDGINIF</sequence>
<keyword evidence="1" id="KW-0472">Membrane</keyword>
<keyword evidence="1" id="KW-1133">Transmembrane helix</keyword>
<organism evidence="2 3">
    <name type="scientific">Calothrix parasitica NIES-267</name>
    <dbReference type="NCBI Taxonomy" id="1973488"/>
    <lineage>
        <taxon>Bacteria</taxon>
        <taxon>Bacillati</taxon>
        <taxon>Cyanobacteriota</taxon>
        <taxon>Cyanophyceae</taxon>
        <taxon>Nostocales</taxon>
        <taxon>Calotrichaceae</taxon>
        <taxon>Calothrix</taxon>
    </lineage>
</organism>
<keyword evidence="3" id="KW-1185">Reference proteome</keyword>